<accession>A0ABS9TQ39</accession>
<dbReference type="InterPro" id="IPR000620">
    <property type="entry name" value="EamA_dom"/>
</dbReference>
<comment type="caution">
    <text evidence="4">The sequence shown here is derived from an EMBL/GenBank/DDBJ whole genome shotgun (WGS) entry which is preliminary data.</text>
</comment>
<dbReference type="Gene3D" id="1.10.3730.20">
    <property type="match status" value="1"/>
</dbReference>
<feature type="transmembrane region" description="Helical" evidence="2">
    <location>
        <begin position="281"/>
        <end position="298"/>
    </location>
</feature>
<dbReference type="SUPFAM" id="SSF103481">
    <property type="entry name" value="Multidrug resistance efflux transporter EmrE"/>
    <property type="match status" value="2"/>
</dbReference>
<evidence type="ECO:0000313" key="4">
    <source>
        <dbReference type="EMBL" id="MCH6170662.1"/>
    </source>
</evidence>
<dbReference type="Proteomes" id="UP001299970">
    <property type="component" value="Unassembled WGS sequence"/>
</dbReference>
<sequence>MATVVPVLPLSTAVLALGGGPGLSAGVVALTLLAAVLHAVWNAVAHGAPDRLVGFALIGAAYVVICGVAVLILGLPPAAAWPFILASAVIHVVYNLLLWASYQLGEFSHVYPVARGTAPWVVAMIEMALGHVPPVVQLAGIAVISIGLISLALDGGRLSRSSLPALGAAVATGVCIAGYTVVDAAAVSTTPVLVYAAWMFLLQGPVMPAIALVRRKKGLFTQARPVVIAGLGGGVMSLAAYGLVLVAQTSGATAAIAALRETSIVVGAIIGTVFLGERFGVGRAAAAAVVAAGIVLVNV</sequence>
<gene>
    <name evidence="4" type="ORF">MMF94_33585</name>
</gene>
<feature type="transmembrane region" description="Helical" evidence="2">
    <location>
        <begin position="225"/>
        <end position="246"/>
    </location>
</feature>
<protein>
    <submittedName>
        <fullName evidence="4">DMT family transporter</fullName>
    </submittedName>
</protein>
<dbReference type="InterPro" id="IPR037185">
    <property type="entry name" value="EmrE-like"/>
</dbReference>
<feature type="domain" description="EamA" evidence="3">
    <location>
        <begin position="167"/>
        <end position="298"/>
    </location>
</feature>
<evidence type="ECO:0000256" key="1">
    <source>
        <dbReference type="ARBA" id="ARBA00007362"/>
    </source>
</evidence>
<feature type="transmembrane region" description="Helical" evidence="2">
    <location>
        <begin position="26"/>
        <end position="45"/>
    </location>
</feature>
<name>A0ABS9TQ39_9PSEU</name>
<dbReference type="Pfam" id="PF00892">
    <property type="entry name" value="EamA"/>
    <property type="match status" value="1"/>
</dbReference>
<proteinExistence type="inferred from homology"/>
<keyword evidence="2" id="KW-0472">Membrane</keyword>
<organism evidence="4 5">
    <name type="scientific">Pseudonocardia alaniniphila</name>
    <dbReference type="NCBI Taxonomy" id="75291"/>
    <lineage>
        <taxon>Bacteria</taxon>
        <taxon>Bacillati</taxon>
        <taxon>Actinomycetota</taxon>
        <taxon>Actinomycetes</taxon>
        <taxon>Pseudonocardiales</taxon>
        <taxon>Pseudonocardiaceae</taxon>
        <taxon>Pseudonocardia</taxon>
    </lineage>
</organism>
<evidence type="ECO:0000259" key="3">
    <source>
        <dbReference type="Pfam" id="PF00892"/>
    </source>
</evidence>
<keyword evidence="2" id="KW-0812">Transmembrane</keyword>
<feature type="transmembrane region" description="Helical" evidence="2">
    <location>
        <begin position="165"/>
        <end position="186"/>
    </location>
</feature>
<evidence type="ECO:0000313" key="5">
    <source>
        <dbReference type="Proteomes" id="UP001299970"/>
    </source>
</evidence>
<dbReference type="RefSeq" id="WP_241041465.1">
    <property type="nucleotide sequence ID" value="NZ_BAAAJF010000060.1"/>
</dbReference>
<feature type="transmembrane region" description="Helical" evidence="2">
    <location>
        <begin position="110"/>
        <end position="129"/>
    </location>
</feature>
<feature type="transmembrane region" description="Helical" evidence="2">
    <location>
        <begin position="135"/>
        <end position="153"/>
    </location>
</feature>
<reference evidence="4 5" key="1">
    <citation type="submission" date="2022-03" db="EMBL/GenBank/DDBJ databases">
        <title>Pseudonocardia alaer sp. nov., a novel actinomycete isolated from reed forest soil.</title>
        <authorList>
            <person name="Wang L."/>
        </authorList>
    </citation>
    <scope>NUCLEOTIDE SEQUENCE [LARGE SCALE GENOMIC DNA]</scope>
    <source>
        <strain evidence="4 5">Y-16303</strain>
    </source>
</reference>
<feature type="transmembrane region" description="Helical" evidence="2">
    <location>
        <begin position="52"/>
        <end position="73"/>
    </location>
</feature>
<keyword evidence="5" id="KW-1185">Reference proteome</keyword>
<feature type="transmembrane region" description="Helical" evidence="2">
    <location>
        <begin position="192"/>
        <end position="213"/>
    </location>
</feature>
<dbReference type="EMBL" id="JAKXMK010000035">
    <property type="protein sequence ID" value="MCH6170662.1"/>
    <property type="molecule type" value="Genomic_DNA"/>
</dbReference>
<feature type="transmembrane region" description="Helical" evidence="2">
    <location>
        <begin position="252"/>
        <end position="274"/>
    </location>
</feature>
<keyword evidence="2" id="KW-1133">Transmembrane helix</keyword>
<feature type="transmembrane region" description="Helical" evidence="2">
    <location>
        <begin position="79"/>
        <end position="98"/>
    </location>
</feature>
<comment type="similarity">
    <text evidence="1">Belongs to the EamA transporter family.</text>
</comment>
<evidence type="ECO:0000256" key="2">
    <source>
        <dbReference type="SAM" id="Phobius"/>
    </source>
</evidence>